<dbReference type="AlphaFoldDB" id="A0ABD1SQL5"/>
<accession>A0ABD1SQL5</accession>
<keyword evidence="2" id="KW-1185">Reference proteome</keyword>
<sequence length="140" mass="15821">MPQLRQVILCADLAKAVPDEHKKFLAVLVWVQVVVSFQSVNLLYTLVWRKVVFEEQLKYLKAKDTRIPKVEALSGRMNVWNIPEELSKTPTSLISGHHGKLHIDELRLIIDQGGGLENNPVAAVVLPLEKDVCDTDQLMK</sequence>
<name>A0ABD1SQL5_9LAMI</name>
<dbReference type="PANTHER" id="PTHR47474">
    <property type="entry name" value="TYROSINE-PROTEIN PHOSPHATASE RLPH2"/>
    <property type="match status" value="1"/>
</dbReference>
<dbReference type="Proteomes" id="UP001604277">
    <property type="component" value="Unassembled WGS sequence"/>
</dbReference>
<gene>
    <name evidence="1" type="ORF">Fot_36839</name>
</gene>
<dbReference type="PANTHER" id="PTHR47474:SF1">
    <property type="entry name" value="TYROSINE-PROTEIN PHOSPHATASE RLPH2"/>
    <property type="match status" value="1"/>
</dbReference>
<evidence type="ECO:0000313" key="2">
    <source>
        <dbReference type="Proteomes" id="UP001604277"/>
    </source>
</evidence>
<reference evidence="2" key="1">
    <citation type="submission" date="2024-07" db="EMBL/GenBank/DDBJ databases">
        <title>Two chromosome-level genome assemblies of Korean endemic species Abeliophyllum distichum and Forsythia ovata (Oleaceae).</title>
        <authorList>
            <person name="Jang H."/>
        </authorList>
    </citation>
    <scope>NUCLEOTIDE SEQUENCE [LARGE SCALE GENOMIC DNA]</scope>
</reference>
<comment type="caution">
    <text evidence="1">The sequence shown here is derived from an EMBL/GenBank/DDBJ whole genome shotgun (WGS) entry which is preliminary data.</text>
</comment>
<proteinExistence type="predicted"/>
<dbReference type="EMBL" id="JBFOLJ010000010">
    <property type="protein sequence ID" value="KAL2502991.1"/>
    <property type="molecule type" value="Genomic_DNA"/>
</dbReference>
<protein>
    <submittedName>
        <fullName evidence="1">Calcineurin-like metallo-phosphoesterase superfamily protein</fullName>
    </submittedName>
</protein>
<organism evidence="1 2">
    <name type="scientific">Forsythia ovata</name>
    <dbReference type="NCBI Taxonomy" id="205694"/>
    <lineage>
        <taxon>Eukaryota</taxon>
        <taxon>Viridiplantae</taxon>
        <taxon>Streptophyta</taxon>
        <taxon>Embryophyta</taxon>
        <taxon>Tracheophyta</taxon>
        <taxon>Spermatophyta</taxon>
        <taxon>Magnoliopsida</taxon>
        <taxon>eudicotyledons</taxon>
        <taxon>Gunneridae</taxon>
        <taxon>Pentapetalae</taxon>
        <taxon>asterids</taxon>
        <taxon>lamiids</taxon>
        <taxon>Lamiales</taxon>
        <taxon>Oleaceae</taxon>
        <taxon>Forsythieae</taxon>
        <taxon>Forsythia</taxon>
    </lineage>
</organism>
<evidence type="ECO:0000313" key="1">
    <source>
        <dbReference type="EMBL" id="KAL2502991.1"/>
    </source>
</evidence>